<dbReference type="AlphaFoldDB" id="A0A2S8AEX8"/>
<dbReference type="OrthoDB" id="727155at2"/>
<protein>
    <recommendedName>
        <fullName evidence="1">Gp5/Type VI secretion system Vgr protein OB-fold domain-containing protein</fullName>
    </recommendedName>
</protein>
<dbReference type="InterPro" id="IPR006531">
    <property type="entry name" value="Gp5/Vgr_OB"/>
</dbReference>
<dbReference type="EMBL" id="PSZM01000026">
    <property type="protein sequence ID" value="PQL93988.1"/>
    <property type="molecule type" value="Genomic_DNA"/>
</dbReference>
<evidence type="ECO:0000313" key="2">
    <source>
        <dbReference type="EMBL" id="PQL93988.1"/>
    </source>
</evidence>
<dbReference type="SUPFAM" id="SSF69279">
    <property type="entry name" value="Phage tail proteins"/>
    <property type="match status" value="1"/>
</dbReference>
<keyword evidence="3" id="KW-1185">Reference proteome</keyword>
<dbReference type="NCBIfam" id="TIGR01646">
    <property type="entry name" value="vgr_GE"/>
    <property type="match status" value="1"/>
</dbReference>
<accession>A0A2S8AEX8</accession>
<dbReference type="Proteomes" id="UP000238042">
    <property type="component" value="Unassembled WGS sequence"/>
</dbReference>
<organism evidence="2 3">
    <name type="scientific">Apibacter adventoris</name>
    <dbReference type="NCBI Taxonomy" id="1679466"/>
    <lineage>
        <taxon>Bacteria</taxon>
        <taxon>Pseudomonadati</taxon>
        <taxon>Bacteroidota</taxon>
        <taxon>Flavobacteriia</taxon>
        <taxon>Flavobacteriales</taxon>
        <taxon>Weeksellaceae</taxon>
        <taxon>Apibacter</taxon>
    </lineage>
</organism>
<dbReference type="SUPFAM" id="SSF69255">
    <property type="entry name" value="gp5 N-terminal domain-like"/>
    <property type="match status" value="1"/>
</dbReference>
<name>A0A2S8AEX8_9FLAO</name>
<dbReference type="RefSeq" id="WP_105246281.1">
    <property type="nucleotide sequence ID" value="NZ_PSZM01000026.1"/>
</dbReference>
<dbReference type="InterPro" id="IPR006533">
    <property type="entry name" value="T6SS_Vgr_RhsGE"/>
</dbReference>
<dbReference type="Gene3D" id="2.40.50.230">
    <property type="entry name" value="Gp5 N-terminal domain"/>
    <property type="match status" value="1"/>
</dbReference>
<feature type="domain" description="Gp5/Type VI secretion system Vgr protein OB-fold" evidence="1">
    <location>
        <begin position="418"/>
        <end position="492"/>
    </location>
</feature>
<dbReference type="Pfam" id="PF04717">
    <property type="entry name" value="Phage_base_V"/>
    <property type="match status" value="1"/>
</dbReference>
<proteinExistence type="predicted"/>
<dbReference type="Gene3D" id="3.55.50.10">
    <property type="entry name" value="Baseplate protein-like domains"/>
    <property type="match status" value="1"/>
</dbReference>
<dbReference type="SUPFAM" id="SSF69349">
    <property type="entry name" value="Phage fibre proteins"/>
    <property type="match status" value="1"/>
</dbReference>
<evidence type="ECO:0000259" key="1">
    <source>
        <dbReference type="Pfam" id="PF04717"/>
    </source>
</evidence>
<sequence length="652" mass="74594">MSDFITPEDEQYRIPGTDSYLIPPDIIKKRKQLSNQVVYGASREKDLDGSHIIYATVTVGGEEILKHSHFSLSIDSKISRHDRFEILCPSEEFAETSAYPLSNSKYVLGKRCTIQFKQLGISTYLFTGIITEIENRRIDGYSHIVLIGFSPTILLDNGENCCSFENLNLSEIMSRILAGYPTDRVQGDLRPHAKDKLPYIVQYNQSDWQFLRSLCARYGENLFYNGKQIVLGGWGGKTVELFEEQDFFEYRLQMKLAPQAFEYTAYDYNRAENLKVHSEENSLQSSKNPFQQFAQETSEKIFTTNPQKHYAGSFSEADYQELNRAVKKKQLENKNVAVVEMKTQNPNLRLGDIIKLHGWIAGHKIFKDGNVPLESYKIIEISHEFKDGEGYYNRLKAIPKDLEVVPVEEIPQAVCETQPAVVTDNKDPKGMGRIRVRFAWQSANEQSPWIRQMQPHGGAGKGFYFIPEIAEEVLIGFEDHNPERPYVLGTRYNGKEISGFYTPDNRFKVIKTHSGHYLEFEEFKNITLADTKGNKFHIDSQGDCLNIEALKDITLNAGRNININAQRDINIVAGQDMNTNVGGNSLLRTGMNYLLKIFGMMKEEVSGDIESYTENKRKIISKDRIDTYCDEEIKHNSQSVLKNNSNEKNQLF</sequence>
<dbReference type="Pfam" id="PF05954">
    <property type="entry name" value="Phage_GPD"/>
    <property type="match status" value="1"/>
</dbReference>
<dbReference type="InterPro" id="IPR037026">
    <property type="entry name" value="Vgr_OB-fold_dom_sf"/>
</dbReference>
<gene>
    <name evidence="2" type="ORF">C4S77_04170</name>
</gene>
<evidence type="ECO:0000313" key="3">
    <source>
        <dbReference type="Proteomes" id="UP000238042"/>
    </source>
</evidence>
<comment type="caution">
    <text evidence="2">The sequence shown here is derived from an EMBL/GenBank/DDBJ whole genome shotgun (WGS) entry which is preliminary data.</text>
</comment>
<reference evidence="2 3" key="1">
    <citation type="submission" date="2018-02" db="EMBL/GenBank/DDBJ databases">
        <title>Genome sequences of Apibacter spp., gut symbionts of Asian honey bees.</title>
        <authorList>
            <person name="Kwong W.K."/>
            <person name="Steele M.I."/>
            <person name="Moran N.A."/>
        </authorList>
    </citation>
    <scope>NUCLEOTIDE SEQUENCE [LARGE SCALE GENOMIC DNA]</scope>
    <source>
        <strain evidence="3">wkB301</strain>
    </source>
</reference>